<protein>
    <submittedName>
        <fullName evidence="2">Translation initiation factor IF-2, putative</fullName>
    </submittedName>
</protein>
<evidence type="ECO:0000313" key="3">
    <source>
        <dbReference type="Proteomes" id="UP000236319"/>
    </source>
</evidence>
<accession>A0A2H6KB19</accession>
<dbReference type="AlphaFoldDB" id="A0A2H6KB19"/>
<keyword evidence="2" id="KW-0396">Initiation factor</keyword>
<keyword evidence="2" id="KW-0648">Protein biosynthesis</keyword>
<dbReference type="GeneID" id="39873963"/>
<reference evidence="2 3" key="1">
    <citation type="journal article" date="2017" name="BMC Genomics">
        <title>Whole-genome assembly of Babesia ovata and comparative genomics between closely related pathogens.</title>
        <authorList>
            <person name="Yamagishi J."/>
            <person name="Asada M."/>
            <person name="Hakimi H."/>
            <person name="Tanaka T.Q."/>
            <person name="Sugimoto C."/>
            <person name="Kawazu S."/>
        </authorList>
    </citation>
    <scope>NUCLEOTIDE SEQUENCE [LARGE SCALE GENOMIC DNA]</scope>
    <source>
        <strain evidence="2 3">Miyake</strain>
    </source>
</reference>
<dbReference type="EMBL" id="BDSA01000002">
    <property type="protein sequence ID" value="GBE60193.1"/>
    <property type="molecule type" value="Genomic_DNA"/>
</dbReference>
<dbReference type="Proteomes" id="UP000236319">
    <property type="component" value="Unassembled WGS sequence"/>
</dbReference>
<feature type="region of interest" description="Disordered" evidence="1">
    <location>
        <begin position="1"/>
        <end position="95"/>
    </location>
</feature>
<gene>
    <name evidence="2" type="ORF">BOVATA_016860</name>
</gene>
<evidence type="ECO:0000313" key="2">
    <source>
        <dbReference type="EMBL" id="GBE60193.1"/>
    </source>
</evidence>
<keyword evidence="3" id="KW-1185">Reference proteome</keyword>
<organism evidence="2 3">
    <name type="scientific">Babesia ovata</name>
    <dbReference type="NCBI Taxonomy" id="189622"/>
    <lineage>
        <taxon>Eukaryota</taxon>
        <taxon>Sar</taxon>
        <taxon>Alveolata</taxon>
        <taxon>Apicomplexa</taxon>
        <taxon>Aconoidasida</taxon>
        <taxon>Piroplasmida</taxon>
        <taxon>Babesiidae</taxon>
        <taxon>Babesia</taxon>
    </lineage>
</organism>
<dbReference type="RefSeq" id="XP_028866436.1">
    <property type="nucleotide sequence ID" value="XM_029010603.1"/>
</dbReference>
<proteinExistence type="predicted"/>
<feature type="compositionally biased region" description="Low complexity" evidence="1">
    <location>
        <begin position="15"/>
        <end position="47"/>
    </location>
</feature>
<comment type="caution">
    <text evidence="2">The sequence shown here is derived from an EMBL/GenBank/DDBJ whole genome shotgun (WGS) entry which is preliminary data.</text>
</comment>
<sequence length="95" mass="9645">MRLAARHQPRLVLPAGNTAGSTVTSSSTAAAGTSAADTVGSAGTAAGRRPSGTAAAVRRSERPALQAPLPPLRHQSVQSSCGYTPVKSLYSNSEW</sequence>
<name>A0A2H6KB19_9APIC</name>
<dbReference type="VEuPathDB" id="PiroplasmaDB:BOVATA_016860"/>
<dbReference type="GO" id="GO:0003743">
    <property type="term" value="F:translation initiation factor activity"/>
    <property type="evidence" value="ECO:0007669"/>
    <property type="project" value="UniProtKB-KW"/>
</dbReference>
<evidence type="ECO:0000256" key="1">
    <source>
        <dbReference type="SAM" id="MobiDB-lite"/>
    </source>
</evidence>